<dbReference type="CDD" id="cd07816">
    <property type="entry name" value="Bet_v1-like"/>
    <property type="match status" value="1"/>
</dbReference>
<dbReference type="InterPro" id="IPR023393">
    <property type="entry name" value="START-like_dom_sf"/>
</dbReference>
<dbReference type="AlphaFoldDB" id="A0A6J0MGR1"/>
<reference evidence="2" key="1">
    <citation type="journal article" date="2019" name="Database">
        <title>The radish genome database (RadishGD): an integrated information resource for radish genomics.</title>
        <authorList>
            <person name="Yu H.J."/>
            <person name="Baek S."/>
            <person name="Lee Y.J."/>
            <person name="Cho A."/>
            <person name="Mun J.H."/>
        </authorList>
    </citation>
    <scope>NUCLEOTIDE SEQUENCE [LARGE SCALE GENOMIC DNA]</scope>
    <source>
        <strain evidence="2">cv. WK10039</strain>
    </source>
</reference>
<dbReference type="Gene3D" id="3.30.530.20">
    <property type="match status" value="1"/>
</dbReference>
<dbReference type="OrthoDB" id="1847301at2759"/>
<dbReference type="GeneID" id="108842774"/>
<dbReference type="SUPFAM" id="SSF55961">
    <property type="entry name" value="Bet v1-like"/>
    <property type="match status" value="1"/>
</dbReference>
<gene>
    <name evidence="3" type="primary">LOC108842774</name>
</gene>
<dbReference type="SMART" id="SM01037">
    <property type="entry name" value="Bet_v_1"/>
    <property type="match status" value="1"/>
</dbReference>
<dbReference type="PANTHER" id="PTHR31907">
    <property type="entry name" value="MLP-LIKE PROTEIN 423"/>
    <property type="match status" value="1"/>
</dbReference>
<dbReference type="Pfam" id="PF00407">
    <property type="entry name" value="Bet_v_1"/>
    <property type="match status" value="1"/>
</dbReference>
<organism evidence="2 3">
    <name type="scientific">Raphanus sativus</name>
    <name type="common">Radish</name>
    <name type="synonym">Raphanus raphanistrum var. sativus</name>
    <dbReference type="NCBI Taxonomy" id="3726"/>
    <lineage>
        <taxon>Eukaryota</taxon>
        <taxon>Viridiplantae</taxon>
        <taxon>Streptophyta</taxon>
        <taxon>Embryophyta</taxon>
        <taxon>Tracheophyta</taxon>
        <taxon>Spermatophyta</taxon>
        <taxon>Magnoliopsida</taxon>
        <taxon>eudicotyledons</taxon>
        <taxon>Gunneridae</taxon>
        <taxon>Pentapetalae</taxon>
        <taxon>rosids</taxon>
        <taxon>malvids</taxon>
        <taxon>Brassicales</taxon>
        <taxon>Brassicaceae</taxon>
        <taxon>Brassiceae</taxon>
        <taxon>Raphanus</taxon>
    </lineage>
</organism>
<protein>
    <submittedName>
        <fullName evidence="3">MLP-like protein 31</fullName>
    </submittedName>
</protein>
<dbReference type="Proteomes" id="UP000504610">
    <property type="component" value="Chromosome 2"/>
</dbReference>
<proteinExistence type="predicted"/>
<reference evidence="3" key="2">
    <citation type="submission" date="2025-08" db="UniProtKB">
        <authorList>
            <consortium name="RefSeq"/>
        </authorList>
    </citation>
    <scope>IDENTIFICATION</scope>
    <source>
        <tissue evidence="3">Leaf</tissue>
    </source>
</reference>
<evidence type="ECO:0000313" key="2">
    <source>
        <dbReference type="Proteomes" id="UP000504610"/>
    </source>
</evidence>
<keyword evidence="2" id="KW-1185">Reference proteome</keyword>
<dbReference type="RefSeq" id="XP_018471299.2">
    <property type="nucleotide sequence ID" value="XM_018615797.2"/>
</dbReference>
<name>A0A6J0MGR1_RAPSA</name>
<dbReference type="GO" id="GO:0006952">
    <property type="term" value="P:defense response"/>
    <property type="evidence" value="ECO:0007669"/>
    <property type="project" value="InterPro"/>
</dbReference>
<dbReference type="KEGG" id="rsz:108842774"/>
<evidence type="ECO:0000259" key="1">
    <source>
        <dbReference type="SMART" id="SM01037"/>
    </source>
</evidence>
<sequence>MAQAMLKPSLQGEVEADIEIKASATKFYHMFAVRPQDVSKASPESVQRCSVQEGEMGRVGTLVTWNYFYDGKPKFAREMIEAVDPKMNMIKFRVIEGDLMEEFKNFLFKIQVTPKKGGLGGVVKWNMSYERIDENVAHPESLLKLCVKMAKDIDEMLLSKE</sequence>
<feature type="domain" description="Bet v I/Major latex protein" evidence="1">
    <location>
        <begin position="9"/>
        <end position="160"/>
    </location>
</feature>
<evidence type="ECO:0000313" key="3">
    <source>
        <dbReference type="RefSeq" id="XP_018471299.2"/>
    </source>
</evidence>
<accession>A0A6J0MGR1</accession>
<dbReference type="InterPro" id="IPR000916">
    <property type="entry name" value="Bet_v_I/MLP"/>
</dbReference>
<dbReference type="InterPro" id="IPR051761">
    <property type="entry name" value="MLP-like_ligand-binding"/>
</dbReference>